<evidence type="ECO:0000256" key="2">
    <source>
        <dbReference type="ARBA" id="ARBA00022485"/>
    </source>
</evidence>
<evidence type="ECO:0000256" key="5">
    <source>
        <dbReference type="ARBA" id="ARBA00023004"/>
    </source>
</evidence>
<dbReference type="InterPro" id="IPR007197">
    <property type="entry name" value="rSAM"/>
</dbReference>
<proteinExistence type="predicted"/>
<dbReference type="CDD" id="cd01335">
    <property type="entry name" value="Radical_SAM"/>
    <property type="match status" value="1"/>
</dbReference>
<dbReference type="Pfam" id="PF04055">
    <property type="entry name" value="Radical_SAM"/>
    <property type="match status" value="1"/>
</dbReference>
<comment type="caution">
    <text evidence="8">The sequence shown here is derived from an EMBL/GenBank/DDBJ whole genome shotgun (WGS) entry which is preliminary data.</text>
</comment>
<dbReference type="SFLD" id="SFLDG01067">
    <property type="entry name" value="SPASM/twitch_domain_containing"/>
    <property type="match status" value="1"/>
</dbReference>
<dbReference type="SMART" id="SM00729">
    <property type="entry name" value="Elp3"/>
    <property type="match status" value="1"/>
</dbReference>
<dbReference type="GO" id="GO:0051539">
    <property type="term" value="F:4 iron, 4 sulfur cluster binding"/>
    <property type="evidence" value="ECO:0007669"/>
    <property type="project" value="UniProtKB-KW"/>
</dbReference>
<dbReference type="PROSITE" id="PS51918">
    <property type="entry name" value="RADICAL_SAM"/>
    <property type="match status" value="1"/>
</dbReference>
<keyword evidence="4" id="KW-0479">Metal-binding</keyword>
<dbReference type="AlphaFoldDB" id="A0A971M3N5"/>
<keyword evidence="3" id="KW-0949">S-adenosyl-L-methionine</keyword>
<evidence type="ECO:0000256" key="1">
    <source>
        <dbReference type="ARBA" id="ARBA00001966"/>
    </source>
</evidence>
<comment type="cofactor">
    <cofactor evidence="1">
        <name>[4Fe-4S] cluster</name>
        <dbReference type="ChEBI" id="CHEBI:49883"/>
    </cofactor>
</comment>
<evidence type="ECO:0000259" key="7">
    <source>
        <dbReference type="PROSITE" id="PS51918"/>
    </source>
</evidence>
<dbReference type="PANTHER" id="PTHR11228:SF34">
    <property type="entry name" value="TUNGSTEN-CONTAINING ALDEHYDE FERREDOXIN OXIDOREDUCTASE COFACTOR MODIFYING PROTEIN"/>
    <property type="match status" value="1"/>
</dbReference>
<reference evidence="8" key="2">
    <citation type="submission" date="2020-01" db="EMBL/GenBank/DDBJ databases">
        <authorList>
            <person name="Campanaro S."/>
        </authorList>
    </citation>
    <scope>NUCLEOTIDE SEQUENCE</scope>
    <source>
        <strain evidence="8">AS06rmzACSIP_7</strain>
    </source>
</reference>
<dbReference type="SUPFAM" id="SSF102114">
    <property type="entry name" value="Radical SAM enzymes"/>
    <property type="match status" value="1"/>
</dbReference>
<dbReference type="SFLD" id="SFLDS00029">
    <property type="entry name" value="Radical_SAM"/>
    <property type="match status" value="1"/>
</dbReference>
<dbReference type="InterPro" id="IPR013785">
    <property type="entry name" value="Aldolase_TIM"/>
</dbReference>
<keyword evidence="6" id="KW-0411">Iron-sulfur</keyword>
<dbReference type="Proteomes" id="UP000777265">
    <property type="component" value="Unassembled WGS sequence"/>
</dbReference>
<dbReference type="GO" id="GO:0046872">
    <property type="term" value="F:metal ion binding"/>
    <property type="evidence" value="ECO:0007669"/>
    <property type="project" value="UniProtKB-KW"/>
</dbReference>
<name>A0A971M3N5_9BACT</name>
<evidence type="ECO:0000256" key="4">
    <source>
        <dbReference type="ARBA" id="ARBA00022723"/>
    </source>
</evidence>
<dbReference type="EMBL" id="JAAYEE010000074">
    <property type="protein sequence ID" value="NLW34704.1"/>
    <property type="molecule type" value="Genomic_DNA"/>
</dbReference>
<evidence type="ECO:0000313" key="9">
    <source>
        <dbReference type="Proteomes" id="UP000777265"/>
    </source>
</evidence>
<dbReference type="Gene3D" id="3.20.20.70">
    <property type="entry name" value="Aldolase class I"/>
    <property type="match status" value="1"/>
</dbReference>
<accession>A0A971M3N5</accession>
<dbReference type="InterPro" id="IPR006638">
    <property type="entry name" value="Elp3/MiaA/NifB-like_rSAM"/>
</dbReference>
<sequence>MAQREHPLRMVAWELTRNCNLNCIHCRAAASRGPYEGELTFSECKDVLDQIGAFASPTIILTGGEPLMRNDIFDIIEYGKNKGLRLVIAINGTLLTKEKAVRMKEGGIKRVSLSLDGKSGESHDAFRRVEGSFDAVMRAADTLKAVGLPFQINTTVTRLNVEDLRELYGLVKAMGAVAWHTFLLVPVGRGKGLKGEELSTRAYEDVLNRLYDVEKQNEIEMKVTCAPHYYRIVKERGDTPKSAGCLAGKSFMFISHRGIAQPCGYLELHSGDVRKNGVKKVWEESPVFGRLRDPASYKGKCGRCRYLAICGGCRARAYEMHGDFLHEEPYCSFDGTTG</sequence>
<dbReference type="NCBIfam" id="TIGR04085">
    <property type="entry name" value="rSAM_more_4Fe4S"/>
    <property type="match status" value="1"/>
</dbReference>
<keyword evidence="2" id="KW-0004">4Fe-4S</keyword>
<dbReference type="InterPro" id="IPR050377">
    <property type="entry name" value="Radical_SAM_PqqE_MftC-like"/>
</dbReference>
<protein>
    <submittedName>
        <fullName evidence="8">Radical SAM protein</fullName>
    </submittedName>
</protein>
<evidence type="ECO:0000313" key="8">
    <source>
        <dbReference type="EMBL" id="NLW34704.1"/>
    </source>
</evidence>
<feature type="domain" description="Radical SAM core" evidence="7">
    <location>
        <begin position="5"/>
        <end position="222"/>
    </location>
</feature>
<dbReference type="InterPro" id="IPR058240">
    <property type="entry name" value="rSAM_sf"/>
</dbReference>
<dbReference type="CDD" id="cd21123">
    <property type="entry name" value="SPASM_MftC-like"/>
    <property type="match status" value="1"/>
</dbReference>
<dbReference type="Pfam" id="PF13186">
    <property type="entry name" value="SPASM"/>
    <property type="match status" value="1"/>
</dbReference>
<dbReference type="SFLD" id="SFLDG01386">
    <property type="entry name" value="main_SPASM_domain-containing"/>
    <property type="match status" value="1"/>
</dbReference>
<evidence type="ECO:0000256" key="3">
    <source>
        <dbReference type="ARBA" id="ARBA00022691"/>
    </source>
</evidence>
<dbReference type="PIRSF" id="PIRSF037420">
    <property type="entry name" value="PQQ_syn_pqqE"/>
    <property type="match status" value="1"/>
</dbReference>
<reference evidence="8" key="1">
    <citation type="journal article" date="2020" name="Biotechnol. Biofuels">
        <title>New insights from the biogas microbiome by comprehensive genome-resolved metagenomics of nearly 1600 species originating from multiple anaerobic digesters.</title>
        <authorList>
            <person name="Campanaro S."/>
            <person name="Treu L."/>
            <person name="Rodriguez-R L.M."/>
            <person name="Kovalovszki A."/>
            <person name="Ziels R.M."/>
            <person name="Maus I."/>
            <person name="Zhu X."/>
            <person name="Kougias P.G."/>
            <person name="Basile A."/>
            <person name="Luo G."/>
            <person name="Schluter A."/>
            <person name="Konstantinidis K.T."/>
            <person name="Angelidaki I."/>
        </authorList>
    </citation>
    <scope>NUCLEOTIDE SEQUENCE</scope>
    <source>
        <strain evidence="8">AS06rmzACSIP_7</strain>
    </source>
</reference>
<evidence type="ECO:0000256" key="6">
    <source>
        <dbReference type="ARBA" id="ARBA00023014"/>
    </source>
</evidence>
<dbReference type="PANTHER" id="PTHR11228">
    <property type="entry name" value="RADICAL SAM DOMAIN PROTEIN"/>
    <property type="match status" value="1"/>
</dbReference>
<dbReference type="InterPro" id="IPR023885">
    <property type="entry name" value="4Fe4S-binding_SPASM_dom"/>
</dbReference>
<dbReference type="InterPro" id="IPR017200">
    <property type="entry name" value="PqqE-like"/>
</dbReference>
<dbReference type="GO" id="GO:0003824">
    <property type="term" value="F:catalytic activity"/>
    <property type="evidence" value="ECO:0007669"/>
    <property type="project" value="InterPro"/>
</dbReference>
<gene>
    <name evidence="8" type="ORF">GXY80_04375</name>
</gene>
<organism evidence="8 9">
    <name type="scientific">Syntrophorhabdus aromaticivorans</name>
    <dbReference type="NCBI Taxonomy" id="328301"/>
    <lineage>
        <taxon>Bacteria</taxon>
        <taxon>Pseudomonadati</taxon>
        <taxon>Thermodesulfobacteriota</taxon>
        <taxon>Syntrophorhabdia</taxon>
        <taxon>Syntrophorhabdales</taxon>
        <taxon>Syntrophorhabdaceae</taxon>
        <taxon>Syntrophorhabdus</taxon>
    </lineage>
</organism>
<keyword evidence="5" id="KW-0408">Iron</keyword>